<dbReference type="AlphaFoldDB" id="A0A542YVK3"/>
<keyword evidence="2" id="KW-0472">Membrane</keyword>
<proteinExistence type="predicted"/>
<evidence type="ECO:0000313" key="4">
    <source>
        <dbReference type="Proteomes" id="UP000319516"/>
    </source>
</evidence>
<sequence length="224" mass="24743">MIDLTSVAPTTWFATGYAVVLVIVAYGIDLMSHRAARNLESHRTAGFVYHEDHDAWVCPEDQWLWPQSFDPDNRVMRYRGSPTICNACPVKDTCTSSAGGREIQRNVDPWPASESARFHRGLACTVATLAAAWPLVSAFVAPTPTESWGLAGMTLLVVLVSLPLWSHLRRARVDPEGVVFRSSDDNAADRAQTAHHQLTRRTAYWSDRKHPAVGDSAPGHGRAR</sequence>
<keyword evidence="2" id="KW-0812">Transmembrane</keyword>
<evidence type="ECO:0008006" key="5">
    <source>
        <dbReference type="Google" id="ProtNLM"/>
    </source>
</evidence>
<keyword evidence="4" id="KW-1185">Reference proteome</keyword>
<feature type="region of interest" description="Disordered" evidence="1">
    <location>
        <begin position="184"/>
        <end position="224"/>
    </location>
</feature>
<protein>
    <recommendedName>
        <fullName evidence="5">Transposase DDE domain-containing protein</fullName>
    </recommendedName>
</protein>
<evidence type="ECO:0000256" key="1">
    <source>
        <dbReference type="SAM" id="MobiDB-lite"/>
    </source>
</evidence>
<evidence type="ECO:0000313" key="3">
    <source>
        <dbReference type="EMBL" id="TQL52116.1"/>
    </source>
</evidence>
<keyword evidence="2" id="KW-1133">Transmembrane helix</keyword>
<dbReference type="EMBL" id="VFOP01000001">
    <property type="protein sequence ID" value="TQL52116.1"/>
    <property type="molecule type" value="Genomic_DNA"/>
</dbReference>
<accession>A0A542YVK3</accession>
<gene>
    <name evidence="3" type="ORF">FB467_3287</name>
</gene>
<dbReference type="Proteomes" id="UP000319516">
    <property type="component" value="Unassembled WGS sequence"/>
</dbReference>
<evidence type="ECO:0000256" key="2">
    <source>
        <dbReference type="SAM" id="Phobius"/>
    </source>
</evidence>
<dbReference type="RefSeq" id="WP_211350629.1">
    <property type="nucleotide sequence ID" value="NZ_BAAAIK010000001.1"/>
</dbReference>
<reference evidence="3 4" key="1">
    <citation type="submission" date="2019-06" db="EMBL/GenBank/DDBJ databases">
        <title>Sequencing the genomes of 1000 actinobacteria strains.</title>
        <authorList>
            <person name="Klenk H.-P."/>
        </authorList>
    </citation>
    <scope>NUCLEOTIDE SEQUENCE [LARGE SCALE GENOMIC DNA]</scope>
    <source>
        <strain evidence="3 4">DSM 12335</strain>
    </source>
</reference>
<feature type="transmembrane region" description="Helical" evidence="2">
    <location>
        <begin position="12"/>
        <end position="31"/>
    </location>
</feature>
<name>A0A542YVK3_9MICO</name>
<feature type="transmembrane region" description="Helical" evidence="2">
    <location>
        <begin position="147"/>
        <end position="165"/>
    </location>
</feature>
<feature type="transmembrane region" description="Helical" evidence="2">
    <location>
        <begin position="122"/>
        <end position="141"/>
    </location>
</feature>
<comment type="caution">
    <text evidence="3">The sequence shown here is derived from an EMBL/GenBank/DDBJ whole genome shotgun (WGS) entry which is preliminary data.</text>
</comment>
<organism evidence="3 4">
    <name type="scientific">Ornithinicoccus hortensis</name>
    <dbReference type="NCBI Taxonomy" id="82346"/>
    <lineage>
        <taxon>Bacteria</taxon>
        <taxon>Bacillati</taxon>
        <taxon>Actinomycetota</taxon>
        <taxon>Actinomycetes</taxon>
        <taxon>Micrococcales</taxon>
        <taxon>Intrasporangiaceae</taxon>
        <taxon>Ornithinicoccus</taxon>
    </lineage>
</organism>